<protein>
    <recommendedName>
        <fullName evidence="1">MOSC domain-containing protein</fullName>
    </recommendedName>
</protein>
<dbReference type="Proteomes" id="UP001501138">
    <property type="component" value="Unassembled WGS sequence"/>
</dbReference>
<feature type="domain" description="MOSC" evidence="1">
    <location>
        <begin position="28"/>
        <end position="163"/>
    </location>
</feature>
<dbReference type="InterPro" id="IPR011037">
    <property type="entry name" value="Pyrv_Knase-like_insert_dom_sf"/>
</dbReference>
<comment type="caution">
    <text evidence="2">The sequence shown here is derived from an EMBL/GenBank/DDBJ whole genome shotgun (WGS) entry which is preliminary data.</text>
</comment>
<sequence>MPELLAVCRVHALLPDAGTVGVTAIDKRPVDGRVKARRFGLYADVQADRENHGGPDQAVYAYSQEDAEAWGAELGYEVTPGLFGENLRTRGLAVSDAVIGERWRVGTALLEVTQPRTPCQTFARRLGSPPRWVRRFTQANRTGAYLRVVENGDLGAGDAVEVVHRPTHGVTAADWFGAWNRLDGAPDAADAAKALLVAHDDGDVRLSDELRERAGRALRR</sequence>
<dbReference type="PROSITE" id="PS51340">
    <property type="entry name" value="MOSC"/>
    <property type="match status" value="1"/>
</dbReference>
<accession>A0ABN2JAL2</accession>
<dbReference type="SUPFAM" id="SSF50800">
    <property type="entry name" value="PK beta-barrel domain-like"/>
    <property type="match status" value="1"/>
</dbReference>
<reference evidence="2 3" key="1">
    <citation type="journal article" date="2019" name="Int. J. Syst. Evol. Microbiol.">
        <title>The Global Catalogue of Microorganisms (GCM) 10K type strain sequencing project: providing services to taxonomists for standard genome sequencing and annotation.</title>
        <authorList>
            <consortium name="The Broad Institute Genomics Platform"/>
            <consortium name="The Broad Institute Genome Sequencing Center for Infectious Disease"/>
            <person name="Wu L."/>
            <person name="Ma J."/>
        </authorList>
    </citation>
    <scope>NUCLEOTIDE SEQUENCE [LARGE SCALE GENOMIC DNA]</scope>
    <source>
        <strain evidence="2 3">JCM 15589</strain>
    </source>
</reference>
<dbReference type="PANTHER" id="PTHR30212:SF2">
    <property type="entry name" value="PROTEIN YIIM"/>
    <property type="match status" value="1"/>
</dbReference>
<dbReference type="RefSeq" id="WP_344247391.1">
    <property type="nucleotide sequence ID" value="NZ_BAAAPM010000003.1"/>
</dbReference>
<evidence type="ECO:0000313" key="2">
    <source>
        <dbReference type="EMBL" id="GAA1721186.1"/>
    </source>
</evidence>
<dbReference type="InterPro" id="IPR052353">
    <property type="entry name" value="Benzoxazolinone_Detox_Enz"/>
</dbReference>
<dbReference type="PANTHER" id="PTHR30212">
    <property type="entry name" value="PROTEIN YIIM"/>
    <property type="match status" value="1"/>
</dbReference>
<evidence type="ECO:0000313" key="3">
    <source>
        <dbReference type="Proteomes" id="UP001501138"/>
    </source>
</evidence>
<dbReference type="InterPro" id="IPR005302">
    <property type="entry name" value="MoCF_Sase_C"/>
</dbReference>
<organism evidence="2 3">
    <name type="scientific">Isoptericola hypogeus</name>
    <dbReference type="NCBI Taxonomy" id="300179"/>
    <lineage>
        <taxon>Bacteria</taxon>
        <taxon>Bacillati</taxon>
        <taxon>Actinomycetota</taxon>
        <taxon>Actinomycetes</taxon>
        <taxon>Micrococcales</taxon>
        <taxon>Promicromonosporaceae</taxon>
        <taxon>Isoptericola</taxon>
    </lineage>
</organism>
<name>A0ABN2JAL2_9MICO</name>
<keyword evidence="3" id="KW-1185">Reference proteome</keyword>
<proteinExistence type="predicted"/>
<dbReference type="EMBL" id="BAAAPM010000003">
    <property type="protein sequence ID" value="GAA1721186.1"/>
    <property type="molecule type" value="Genomic_DNA"/>
</dbReference>
<dbReference type="Gene3D" id="2.40.33.20">
    <property type="entry name" value="PK beta-barrel domain-like"/>
    <property type="match status" value="1"/>
</dbReference>
<dbReference type="Pfam" id="PF03473">
    <property type="entry name" value="MOSC"/>
    <property type="match status" value="1"/>
</dbReference>
<gene>
    <name evidence="2" type="ORF">GCM10009809_16030</name>
</gene>
<evidence type="ECO:0000259" key="1">
    <source>
        <dbReference type="PROSITE" id="PS51340"/>
    </source>
</evidence>